<sequence length="345" mass="39278">MQKLMKAALAASILSVSSGYISEKNVNTDHLLAVSTKDFINEKSVWGKVKLNGSKDLGDVTVELQVTYENPEESLNKFKSLYRKELTEIQMEEQLDELNDKNYRQYYLVFLEKGEQYVDLDKLNDIFAFFDIYENDEQNRQFISAINQYQSRNNQTDRNELLSEMMSYSPDYNQSFEDLVVSQMPQSKQIIHLQDINVTNATNYAKKYAENINNAYNYYAGADCTNFASQIAYAGGLRGGVASIAWKPYTSAWINANTFCGIWGKRGRSTKWSTFVKTLKPGDFIAADWGGDGHIDHIAYVAANGSSSSNKYIAQHTDDYYERSDQTNWPKDSSTRVLWKAGNKG</sequence>
<reference evidence="2 3" key="1">
    <citation type="submission" date="2023-06" db="EMBL/GenBank/DDBJ databases">
        <title>Identification and characterization of horizontal gene transfer across gut microbiota members of farm animals based on homology search.</title>
        <authorList>
            <person name="Schwarzerova J."/>
            <person name="Nykrynova M."/>
            <person name="Jureckova K."/>
            <person name="Cejkova D."/>
            <person name="Rychlik I."/>
        </authorList>
    </citation>
    <scope>NUCLEOTIDE SEQUENCE [LARGE SCALE GENOMIC DNA]</scope>
    <source>
        <strain evidence="2 3">ET39</strain>
    </source>
</reference>
<dbReference type="InterPro" id="IPR024301">
    <property type="entry name" value="Amidase_6"/>
</dbReference>
<dbReference type="PANTHER" id="PTHR40032:SF1">
    <property type="entry name" value="EXPORTED PROTEIN"/>
    <property type="match status" value="1"/>
</dbReference>
<dbReference type="RefSeq" id="WP_289607710.1">
    <property type="nucleotide sequence ID" value="NZ_JAUDCG010000022.1"/>
</dbReference>
<reference evidence="3" key="2">
    <citation type="submission" date="2023-06" db="EMBL/GenBank/DDBJ databases">
        <title>Identification and characterization of horizontal gene transfer across gut microbiota members of farm animals based on homology search.</title>
        <authorList>
            <person name="Zeman M."/>
            <person name="Kubasova T."/>
            <person name="Jahodarova E."/>
            <person name="Nykrynova M."/>
            <person name="Rychlik I."/>
        </authorList>
    </citation>
    <scope>NUCLEOTIDE SEQUENCE [LARGE SCALE GENOMIC DNA]</scope>
    <source>
        <strain evidence="3">ET39</strain>
    </source>
</reference>
<feature type="domain" description="Putative amidase" evidence="1">
    <location>
        <begin position="198"/>
        <end position="333"/>
    </location>
</feature>
<evidence type="ECO:0000313" key="3">
    <source>
        <dbReference type="Proteomes" id="UP001529340"/>
    </source>
</evidence>
<organism evidence="2 3">
    <name type="scientific">Amedibacillus dolichus</name>
    <dbReference type="NCBI Taxonomy" id="31971"/>
    <lineage>
        <taxon>Bacteria</taxon>
        <taxon>Bacillati</taxon>
        <taxon>Bacillota</taxon>
        <taxon>Erysipelotrichia</taxon>
        <taxon>Erysipelotrichales</taxon>
        <taxon>Erysipelotrichaceae</taxon>
        <taxon>Amedibacillus</taxon>
    </lineage>
</organism>
<dbReference type="PANTHER" id="PTHR40032">
    <property type="entry name" value="EXPORTED PROTEIN-RELATED"/>
    <property type="match status" value="1"/>
</dbReference>
<dbReference type="Pfam" id="PF12671">
    <property type="entry name" value="Amidase_6"/>
    <property type="match status" value="1"/>
</dbReference>
<proteinExistence type="predicted"/>
<dbReference type="EMBL" id="JAUDCG010000022">
    <property type="protein sequence ID" value="MDM8157248.1"/>
    <property type="molecule type" value="Genomic_DNA"/>
</dbReference>
<reference evidence="2 3" key="3">
    <citation type="submission" date="2023-06" db="EMBL/GenBank/DDBJ databases">
        <authorList>
            <person name="Zeman M."/>
            <person name="Kubasova T."/>
            <person name="Jahodarova E."/>
            <person name="Nykrynova M."/>
            <person name="Rychlik I."/>
        </authorList>
    </citation>
    <scope>NUCLEOTIDE SEQUENCE [LARGE SCALE GENOMIC DNA]</scope>
    <source>
        <strain evidence="2 3">ET39</strain>
    </source>
</reference>
<gene>
    <name evidence="2" type="ORF">QUV96_06305</name>
</gene>
<keyword evidence="3" id="KW-1185">Reference proteome</keyword>
<protein>
    <submittedName>
        <fullName evidence="2">Amidase domain-containing protein</fullName>
    </submittedName>
</protein>
<dbReference type="Proteomes" id="UP001529340">
    <property type="component" value="Unassembled WGS sequence"/>
</dbReference>
<accession>A0ABT7UC99</accession>
<name>A0ABT7UC99_9FIRM</name>
<comment type="caution">
    <text evidence="2">The sequence shown here is derived from an EMBL/GenBank/DDBJ whole genome shotgun (WGS) entry which is preliminary data.</text>
</comment>
<evidence type="ECO:0000313" key="2">
    <source>
        <dbReference type="EMBL" id="MDM8157248.1"/>
    </source>
</evidence>
<evidence type="ECO:0000259" key="1">
    <source>
        <dbReference type="Pfam" id="PF12671"/>
    </source>
</evidence>